<dbReference type="RefSeq" id="WP_348269159.1">
    <property type="nucleotide sequence ID" value="NZ_CP121194.1"/>
</dbReference>
<evidence type="ECO:0000313" key="4">
    <source>
        <dbReference type="EMBL" id="XBH15199.1"/>
    </source>
</evidence>
<organism evidence="4">
    <name type="scientific">Edaphobacter paludis</name>
    <dbReference type="NCBI Taxonomy" id="3035702"/>
    <lineage>
        <taxon>Bacteria</taxon>
        <taxon>Pseudomonadati</taxon>
        <taxon>Acidobacteriota</taxon>
        <taxon>Terriglobia</taxon>
        <taxon>Terriglobales</taxon>
        <taxon>Acidobacteriaceae</taxon>
        <taxon>Edaphobacter</taxon>
    </lineage>
</organism>
<evidence type="ECO:0000259" key="2">
    <source>
        <dbReference type="Pfam" id="PF13472"/>
    </source>
</evidence>
<dbReference type="EMBL" id="CP121194">
    <property type="protein sequence ID" value="XBH11669.1"/>
    <property type="molecule type" value="Genomic_DNA"/>
</dbReference>
<dbReference type="PANTHER" id="PTHR30383:SF5">
    <property type="entry name" value="SGNH HYDROLASE-TYPE ESTERASE DOMAIN-CONTAINING PROTEIN"/>
    <property type="match status" value="1"/>
</dbReference>
<name>A0AAU7DBM1_9BACT</name>
<reference evidence="4" key="1">
    <citation type="submission" date="2023-03" db="EMBL/GenBank/DDBJ databases">
        <title>Edaphobacter sp.</title>
        <authorList>
            <person name="Huber K.J."/>
            <person name="Papendorf J."/>
            <person name="Pilke C."/>
            <person name="Bunk B."/>
            <person name="Sproeer C."/>
            <person name="Pester M."/>
        </authorList>
    </citation>
    <scope>NUCLEOTIDE SEQUENCE</scope>
    <source>
        <strain evidence="3">DSM 109919</strain>
        <strain evidence="4">DSM 109920</strain>
    </source>
</reference>
<dbReference type="EMBL" id="CP121195">
    <property type="protein sequence ID" value="XBH15199.1"/>
    <property type="molecule type" value="Genomic_DNA"/>
</dbReference>
<dbReference type="InterPro" id="IPR036514">
    <property type="entry name" value="SGNH_hydro_sf"/>
</dbReference>
<dbReference type="PANTHER" id="PTHR30383">
    <property type="entry name" value="THIOESTERASE 1/PROTEASE 1/LYSOPHOSPHOLIPASE L1"/>
    <property type="match status" value="1"/>
</dbReference>
<dbReference type="InterPro" id="IPR051532">
    <property type="entry name" value="Ester_Hydrolysis_Enzymes"/>
</dbReference>
<dbReference type="InterPro" id="IPR013830">
    <property type="entry name" value="SGNH_hydro"/>
</dbReference>
<feature type="domain" description="SGNH hydrolase-type esterase" evidence="2">
    <location>
        <begin position="42"/>
        <end position="228"/>
    </location>
</feature>
<accession>A0AAU7DBM1</accession>
<feature type="region of interest" description="Disordered" evidence="1">
    <location>
        <begin position="379"/>
        <end position="405"/>
    </location>
</feature>
<evidence type="ECO:0000313" key="3">
    <source>
        <dbReference type="EMBL" id="XBH11669.1"/>
    </source>
</evidence>
<proteinExistence type="predicted"/>
<dbReference type="KEGG" id="epl:P4G45_08065"/>
<protein>
    <submittedName>
        <fullName evidence="4">GDSL-type esterase/lipase family protein</fullName>
    </submittedName>
</protein>
<dbReference type="SUPFAM" id="SSF52266">
    <property type="entry name" value="SGNH hydrolase"/>
    <property type="match status" value="1"/>
</dbReference>
<accession>A0AAU7D1Y6</accession>
<dbReference type="Gene3D" id="3.40.50.1110">
    <property type="entry name" value="SGNH hydrolase"/>
    <property type="match status" value="1"/>
</dbReference>
<sequence length="423" mass="45748">MFREILQPSSLRLVLLGSIFVAAAPVIHAQAFYLHDGDRVTFYGDSITAQRFYTQDIESFVDTRYPKLNIAFHNAGVPGDRVTGGYAGDAATRVTRDVAPFHPSVITVMLGMNEGGYTSFNPDVIPPFETGYKKLLTLLREAAPDARITLLENTSYDEVTHGTEFTGYMDTTKRIANSIPAIGASEKVPVINVEAPVEDLIESAAKAQPVLAQLFIPDHIHPAEAAHWVIAAAVMKAWHVTPIVSTVKLNAAQSRVDASERTHVSGLSASGTTLNWDQQDEALPLPLNLNDPLMRLLLSLTDLSSLDQETLSVADLPAGKYTVKVDHEKALGPFTAEELAHGINLATMNTPMLHQAKELSGDLDSRSKLEEAEFSLRVDTSASGKQAASDALAEGEQGLTTKGRDSLKIPVHHYSLELASGSK</sequence>
<evidence type="ECO:0000256" key="1">
    <source>
        <dbReference type="SAM" id="MobiDB-lite"/>
    </source>
</evidence>
<gene>
    <name evidence="3" type="ORF">P4G45_08065</name>
    <name evidence="4" type="ORF">P8936_08535</name>
</gene>
<dbReference type="GO" id="GO:0004622">
    <property type="term" value="F:phosphatidylcholine lysophospholipase activity"/>
    <property type="evidence" value="ECO:0007669"/>
    <property type="project" value="TreeGrafter"/>
</dbReference>
<dbReference type="Pfam" id="PF13472">
    <property type="entry name" value="Lipase_GDSL_2"/>
    <property type="match status" value="1"/>
</dbReference>
<dbReference type="AlphaFoldDB" id="A0AAU7DBM1"/>